<dbReference type="Pfam" id="PF00090">
    <property type="entry name" value="TSP_1"/>
    <property type="match status" value="6"/>
</dbReference>
<dbReference type="SMART" id="SM00209">
    <property type="entry name" value="TSP1"/>
    <property type="match status" value="10"/>
</dbReference>
<keyword evidence="8" id="KW-1185">Reference proteome</keyword>
<protein>
    <submittedName>
        <fullName evidence="7">Uncharacterized protein</fullName>
    </submittedName>
</protein>
<comment type="caution">
    <text evidence="7">The sequence shown here is derived from an EMBL/GenBank/DDBJ whole genome shotgun (WGS) entry which is preliminary data.</text>
</comment>
<reference evidence="7" key="1">
    <citation type="submission" date="2022-03" db="EMBL/GenBank/DDBJ databases">
        <authorList>
            <person name="Martin C."/>
        </authorList>
    </citation>
    <scope>NUCLEOTIDE SEQUENCE</scope>
</reference>
<evidence type="ECO:0000256" key="2">
    <source>
        <dbReference type="ARBA" id="ARBA00022525"/>
    </source>
</evidence>
<dbReference type="InterPro" id="IPR000884">
    <property type="entry name" value="TSP1_rpt"/>
</dbReference>
<name>A0A8S4Q3A9_OWEFU</name>
<evidence type="ECO:0000256" key="5">
    <source>
        <dbReference type="ARBA" id="ARBA00023157"/>
    </source>
</evidence>
<dbReference type="EMBL" id="CAIIXF020000012">
    <property type="protein sequence ID" value="CAH1800747.1"/>
    <property type="molecule type" value="Genomic_DNA"/>
</dbReference>
<evidence type="ECO:0000256" key="1">
    <source>
        <dbReference type="ARBA" id="ARBA00004613"/>
    </source>
</evidence>
<evidence type="ECO:0000313" key="8">
    <source>
        <dbReference type="Proteomes" id="UP000749559"/>
    </source>
</evidence>
<dbReference type="PANTHER" id="PTHR22906">
    <property type="entry name" value="PROPERDIN"/>
    <property type="match status" value="1"/>
</dbReference>
<sequence length="645" mass="70651">MPFPLFCVLISKIQLDIECPEEPWSEWSCETCRCGIGKITCKRTRELRKYGPNTNGEICKEVLNIQRDSKEEKCEPRCCSWDDWTNWKSDGCSKTCGRGTESQTRTRVKIYGRNGNSQRCRGESKQTRTQVCNIRSCASCEWSSWSRWSPRNGGSGGRCPVTCGGGTINIYRTRRKIFSTGGSSPDCPGNSEERDTQLCNTQGCRTCLWSTWTQWVSGSCSVTCGSGSETQTRSRTKLWGTSSAGSPDCFGSVIGSRIVTCTRDPCRGCRWTDWGLWVNDPCPVPCGGGTSTSIRRRTKLTNVIGGARSCPGLDFEIRASSCNTNQCCEWSRWSRWSPRNGGSGGRCPITCGGGRINVYRTRTKIFGSGGSSPDCPGVTEERESQLCNTQRCPTCLWSNWGQWAPGLCSVTCGSGSETQTRSRSKVWGSDPEGSSDCFGSPIGSRIVSCIRNPCRGCRWTDWSVWVDEPCPVTCGGGTSTSTRRRTKLTNVIGGARSCPGLDFEIRASSCNTNQCCEWSRWSRWSPRNGGSGGRCPVTCGGGRINVYRTRTKIFGSGGRSSDCPGVSEERDSQSCNTQRCHTCLWSNWGQWAPGLCSVTCGSGSETQTRSRSKDVDGLIGAYGSMTLAQLLVVEEFPLVPEEGQN</sequence>
<accession>A0A8S4Q3A9</accession>
<dbReference type="OrthoDB" id="6254270at2759"/>
<keyword evidence="3" id="KW-0732">Signal</keyword>
<feature type="region of interest" description="Disordered" evidence="6">
    <location>
        <begin position="415"/>
        <end position="434"/>
    </location>
</feature>
<dbReference type="Gene3D" id="2.20.100.10">
    <property type="entry name" value="Thrombospondin type-1 (TSP1) repeat"/>
    <property type="match status" value="8"/>
</dbReference>
<dbReference type="SUPFAM" id="SSF82895">
    <property type="entry name" value="TSP-1 type 1 repeat"/>
    <property type="match status" value="1"/>
</dbReference>
<dbReference type="InterPro" id="IPR036383">
    <property type="entry name" value="TSP1_rpt_sf"/>
</dbReference>
<keyword evidence="5" id="KW-1015">Disulfide bond</keyword>
<evidence type="ECO:0000313" key="7">
    <source>
        <dbReference type="EMBL" id="CAH1800747.1"/>
    </source>
</evidence>
<keyword evidence="2" id="KW-0964">Secreted</keyword>
<evidence type="ECO:0000256" key="4">
    <source>
        <dbReference type="ARBA" id="ARBA00022737"/>
    </source>
</evidence>
<dbReference type="PROSITE" id="PS50092">
    <property type="entry name" value="TSP1"/>
    <property type="match status" value="5"/>
</dbReference>
<organism evidence="7 8">
    <name type="scientific">Owenia fusiformis</name>
    <name type="common">Polychaete worm</name>
    <dbReference type="NCBI Taxonomy" id="6347"/>
    <lineage>
        <taxon>Eukaryota</taxon>
        <taxon>Metazoa</taxon>
        <taxon>Spiralia</taxon>
        <taxon>Lophotrochozoa</taxon>
        <taxon>Annelida</taxon>
        <taxon>Polychaeta</taxon>
        <taxon>Sedentaria</taxon>
        <taxon>Canalipalpata</taxon>
        <taxon>Sabellida</taxon>
        <taxon>Oweniida</taxon>
        <taxon>Oweniidae</taxon>
        <taxon>Owenia</taxon>
    </lineage>
</organism>
<dbReference type="AlphaFoldDB" id="A0A8S4Q3A9"/>
<evidence type="ECO:0000256" key="3">
    <source>
        <dbReference type="ARBA" id="ARBA00022729"/>
    </source>
</evidence>
<dbReference type="Proteomes" id="UP000749559">
    <property type="component" value="Unassembled WGS sequence"/>
</dbReference>
<dbReference type="InterPro" id="IPR052065">
    <property type="entry name" value="Compl_asym_regulator"/>
</dbReference>
<gene>
    <name evidence="7" type="ORF">OFUS_LOCUS24594</name>
</gene>
<keyword evidence="4" id="KW-0677">Repeat</keyword>
<dbReference type="PANTHER" id="PTHR22906:SF43">
    <property type="entry name" value="PROPERDIN"/>
    <property type="match status" value="1"/>
</dbReference>
<evidence type="ECO:0000256" key="6">
    <source>
        <dbReference type="SAM" id="MobiDB-lite"/>
    </source>
</evidence>
<proteinExistence type="predicted"/>
<comment type="subcellular location">
    <subcellularLocation>
        <location evidence="1">Secreted</location>
    </subcellularLocation>
</comment>